<organism evidence="1 2">
    <name type="scientific">Anaerocolumna cellulosilytica</name>
    <dbReference type="NCBI Taxonomy" id="433286"/>
    <lineage>
        <taxon>Bacteria</taxon>
        <taxon>Bacillati</taxon>
        <taxon>Bacillota</taxon>
        <taxon>Clostridia</taxon>
        <taxon>Lachnospirales</taxon>
        <taxon>Lachnospiraceae</taxon>
        <taxon>Anaerocolumna</taxon>
    </lineage>
</organism>
<dbReference type="InterPro" id="IPR000160">
    <property type="entry name" value="GGDEF_dom"/>
</dbReference>
<dbReference type="Pfam" id="PF00563">
    <property type="entry name" value="EAL"/>
    <property type="match status" value="1"/>
</dbReference>
<keyword evidence="2" id="KW-1185">Reference proteome</keyword>
<dbReference type="InterPro" id="IPR035919">
    <property type="entry name" value="EAL_sf"/>
</dbReference>
<dbReference type="CDD" id="cd01948">
    <property type="entry name" value="EAL"/>
    <property type="match status" value="1"/>
</dbReference>
<reference evidence="1 2" key="1">
    <citation type="journal article" date="2016" name="Int. J. Syst. Evol. Microbiol.">
        <title>Descriptions of Anaerotaenia torta gen. nov., sp. nov. and Anaerocolumna cellulosilytica gen. nov., sp. nov. isolated from a methanogenic reactor of cattle waste.</title>
        <authorList>
            <person name="Uek A."/>
            <person name="Ohtaki Y."/>
            <person name="Kaku N."/>
            <person name="Ueki K."/>
        </authorList>
    </citation>
    <scope>NUCLEOTIDE SEQUENCE [LARGE SCALE GENOMIC DNA]</scope>
    <source>
        <strain evidence="1 2">SN021</strain>
    </source>
</reference>
<dbReference type="PROSITE" id="PS50883">
    <property type="entry name" value="EAL"/>
    <property type="match status" value="1"/>
</dbReference>
<evidence type="ECO:0000313" key="2">
    <source>
        <dbReference type="Proteomes" id="UP000515561"/>
    </source>
</evidence>
<evidence type="ECO:0000313" key="1">
    <source>
        <dbReference type="EMBL" id="BCJ95562.1"/>
    </source>
</evidence>
<dbReference type="InterPro" id="IPR007487">
    <property type="entry name" value="ABC_transpt-TYRBP-like"/>
</dbReference>
<dbReference type="InterPro" id="IPR052155">
    <property type="entry name" value="Biofilm_reg_signaling"/>
</dbReference>
<dbReference type="Gene3D" id="3.20.20.450">
    <property type="entry name" value="EAL domain"/>
    <property type="match status" value="1"/>
</dbReference>
<dbReference type="InterPro" id="IPR001633">
    <property type="entry name" value="EAL_dom"/>
</dbReference>
<dbReference type="Gene3D" id="3.40.50.2300">
    <property type="match status" value="2"/>
</dbReference>
<dbReference type="KEGG" id="acel:acsn021_31310"/>
<dbReference type="PANTHER" id="PTHR44757:SF2">
    <property type="entry name" value="BIOFILM ARCHITECTURE MAINTENANCE PROTEIN MBAA"/>
    <property type="match status" value="1"/>
</dbReference>
<dbReference type="Pfam" id="PF00990">
    <property type="entry name" value="GGDEF"/>
    <property type="match status" value="1"/>
</dbReference>
<accession>A0A6S6R8A3</accession>
<dbReference type="Gene3D" id="3.30.450.20">
    <property type="entry name" value="PAS domain"/>
    <property type="match status" value="1"/>
</dbReference>
<name>A0A6S6R8A3_9FIRM</name>
<proteinExistence type="predicted"/>
<protein>
    <submittedName>
        <fullName evidence="1">Diguanylate cyclase</fullName>
    </submittedName>
</protein>
<dbReference type="EMBL" id="AP023367">
    <property type="protein sequence ID" value="BCJ95562.1"/>
    <property type="molecule type" value="Genomic_DNA"/>
</dbReference>
<dbReference type="SUPFAM" id="SSF55073">
    <property type="entry name" value="Nucleotide cyclase"/>
    <property type="match status" value="1"/>
</dbReference>
<dbReference type="Pfam" id="PF04392">
    <property type="entry name" value="ABC_sub_bind"/>
    <property type="match status" value="1"/>
</dbReference>
<dbReference type="SUPFAM" id="SSF141868">
    <property type="entry name" value="EAL domain-like"/>
    <property type="match status" value="1"/>
</dbReference>
<dbReference type="NCBIfam" id="TIGR00254">
    <property type="entry name" value="GGDEF"/>
    <property type="match status" value="1"/>
</dbReference>
<dbReference type="AlphaFoldDB" id="A0A6S6R8A3"/>
<dbReference type="CDD" id="cd01949">
    <property type="entry name" value="GGDEF"/>
    <property type="match status" value="1"/>
</dbReference>
<dbReference type="SMART" id="SM00267">
    <property type="entry name" value="GGDEF"/>
    <property type="match status" value="1"/>
</dbReference>
<sequence>MENGKQRRLDFICMTGFMIVFASLLMILLMPRVYAWEERKRVLYISSYNENFPSVPEQIDGIRNVLEPEGVHLDLEYMDTKRFYTEESIQLFHDTLKYKMENLPPYDAILVGDDNALQFVLDYQEELFHTIPVVFLGVNDVNRAELAEEDEYITGIIEEMSIRDNIELGIKLNPAADKIVAIFDDTLTGLGDRKQFYQYEDDFRDLQFKGINTSLYTFKELEQILEEIKEDTIVLYMSMYTDSTGASLTIPEAVNMLKEHTKVPILRAAVGGVGEGILGGKMVSYQEAGRQAADIILKVFNGTPVSTISVVQESPNYYIFDYEVLQKYNIDEKILPENSTVINRKVSFFDTNKQLVFNVSVVLGFLCVLITVLAYDNIRRRKMEKELQESHEELTQTFEELTASEEELRAQYDTIQEHADEIEVLNQKYGIAIESTESAVWEYDIEKKEFYISKHFLRGIHSSMCDRESIDNIFCTLFDEKGKRKVLKEYQRYKEGKTDKINIQLPIYDENFNRRWILVRGKEVDNRGDNKILNGILLEITKMKEQEEYIEHLARHDYLTNLPNRLTFMDKLHKDLSLGIPGAILLLDIDNFKSINDTMGHIYGDKILQEIADRLSGLVDDKLFVSRFGGDEFLILLSGISKYEDVESYVLNMTKLFDGPFVLEKKENYIQFSIGITCFPFDSSDIDQLIINVDTAMYHVKRNGKNNYMFYCNQMQDEVKNKAEIEGILRAAIKEDGFELAYQPQVNVGSAEIEGFEALLRLKHYQLSPDKFIEIAEETGLIKEMGRWVTTEVIRQIADWRDKGYELKPVAINFSSKQLRDDEYVDFLDKTLQFYKVPPHFIEIEFTESILLENNSDTARFIQSFKKLGIRLALDDFGTGYSSLNYLTFIPVDKIKLDKSLCEKFLGMDNIKAMNSLIALVHSLHLVITAEGIEDIEQYERLKAGGCDYIQGYLFSKPLKKEEVEKIYNCNFTNKIRH</sequence>
<dbReference type="InterPro" id="IPR029787">
    <property type="entry name" value="Nucleotide_cyclase"/>
</dbReference>
<dbReference type="InterPro" id="IPR043128">
    <property type="entry name" value="Rev_trsase/Diguanyl_cyclase"/>
</dbReference>
<dbReference type="Proteomes" id="UP000515561">
    <property type="component" value="Chromosome"/>
</dbReference>
<dbReference type="PANTHER" id="PTHR44757">
    <property type="entry name" value="DIGUANYLATE CYCLASE DGCP"/>
    <property type="match status" value="1"/>
</dbReference>
<dbReference type="RefSeq" id="WP_184095626.1">
    <property type="nucleotide sequence ID" value="NZ_AP023367.1"/>
</dbReference>
<dbReference type="SMART" id="SM00052">
    <property type="entry name" value="EAL"/>
    <property type="match status" value="1"/>
</dbReference>
<dbReference type="PROSITE" id="PS50887">
    <property type="entry name" value="GGDEF"/>
    <property type="match status" value="1"/>
</dbReference>
<dbReference type="Gene3D" id="3.30.70.270">
    <property type="match status" value="1"/>
</dbReference>
<gene>
    <name evidence="1" type="ORF">acsn021_31310</name>
</gene>